<dbReference type="EnsemblMetazoa" id="GAUT039630-RA">
    <property type="protein sequence ID" value="GAUT039630-PA"/>
    <property type="gene ID" value="GAUT039630"/>
</dbReference>
<dbReference type="InterPro" id="IPR000182">
    <property type="entry name" value="GNAT_dom"/>
</dbReference>
<dbReference type="Gene3D" id="3.30.70.1660">
    <property type="match status" value="1"/>
</dbReference>
<evidence type="ECO:0000256" key="2">
    <source>
        <dbReference type="ARBA" id="ARBA00010835"/>
    </source>
</evidence>
<dbReference type="PROSITE" id="PS00745">
    <property type="entry name" value="RF_PROK_I"/>
    <property type="match status" value="1"/>
</dbReference>
<dbReference type="Gene3D" id="3.30.160.20">
    <property type="match status" value="1"/>
</dbReference>
<dbReference type="GO" id="GO:0016149">
    <property type="term" value="F:translation release factor activity, codon specific"/>
    <property type="evidence" value="ECO:0007669"/>
    <property type="project" value="InterPro"/>
</dbReference>
<dbReference type="Pfam" id="PF13523">
    <property type="entry name" value="Acetyltransf_8"/>
    <property type="match status" value="1"/>
</dbReference>
<dbReference type="InterPro" id="IPR050057">
    <property type="entry name" value="Prokaryotic/Mito_RF"/>
</dbReference>
<dbReference type="Proteomes" id="UP000078200">
    <property type="component" value="Unassembled WGS sequence"/>
</dbReference>
<evidence type="ECO:0000256" key="4">
    <source>
        <dbReference type="ARBA" id="ARBA00022490"/>
    </source>
</evidence>
<dbReference type="FunFam" id="3.30.70.1660:FF:000002">
    <property type="entry name" value="Peptide chain release factor 1"/>
    <property type="match status" value="1"/>
</dbReference>
<dbReference type="STRING" id="7395.A0A1A9VK39"/>
<organism evidence="8 9">
    <name type="scientific">Glossina austeni</name>
    <name type="common">Savannah tsetse fly</name>
    <dbReference type="NCBI Taxonomy" id="7395"/>
    <lineage>
        <taxon>Eukaryota</taxon>
        <taxon>Metazoa</taxon>
        <taxon>Ecdysozoa</taxon>
        <taxon>Arthropoda</taxon>
        <taxon>Hexapoda</taxon>
        <taxon>Insecta</taxon>
        <taxon>Pterygota</taxon>
        <taxon>Neoptera</taxon>
        <taxon>Endopterygota</taxon>
        <taxon>Diptera</taxon>
        <taxon>Brachycera</taxon>
        <taxon>Muscomorpha</taxon>
        <taxon>Hippoboscoidea</taxon>
        <taxon>Glossinidae</taxon>
        <taxon>Glossina</taxon>
    </lineage>
</organism>
<protein>
    <recommendedName>
        <fullName evidence="7">N-acetyltransferase domain-containing protein</fullName>
    </recommendedName>
</protein>
<sequence length="551" mass="63631">MATLPIRITKFRNMLDLYHMNIENNLQDLKKKFSDIERNLENPTNLSQKEFITLSKEYSELRPIIKIIDEYNTLKEEISDLEEIMKDENSEGDIKELAKEEFFEKHKVLLPKVKAKLKLALLPKDEDDSRNAILEIRAGTGGEEAALFAAMLFRMYQKYAERRNWKFEPISISNTGIGGYKEASALINGTEVFARLKFESGAHRVQRVPETESSGRLHTSAATVAILPEVEEVDFKIEEKDLRIDVYRSSGPGGQSVNTTDSAVRVTHLPTGIIVIQQDEKSQHKNKAKALKVLRARLYEIERQKKEMERSTMRKSQIGSGDRSERIRTYNFPQSRITDHRINLTSHRLEQIIKEGELDEFIEALISRNEAERLAGETLKEEHFLLLLKWLETPHVKKWWDADINWTPELIEKKYSNISKRLKLKTQIIEKPMHAFIINCDGVDIGYIQYYNKHDFPPEQGYDTSELPESCAAIDWYIGELDYVGKGIGPQALNIFLNEFVFKVSENAFVDPDTANVRAIRVYEKVGFKKIRESNGTILMIKARIPENHAR</sequence>
<dbReference type="InterPro" id="IPR005139">
    <property type="entry name" value="PCRF"/>
</dbReference>
<feature type="coiled-coil region" evidence="6">
    <location>
        <begin position="64"/>
        <end position="91"/>
    </location>
</feature>
<dbReference type="SUPFAM" id="SSF55729">
    <property type="entry name" value="Acyl-CoA N-acyltransferases (Nat)"/>
    <property type="match status" value="1"/>
</dbReference>
<dbReference type="SUPFAM" id="SSF75620">
    <property type="entry name" value="Release factor"/>
    <property type="match status" value="1"/>
</dbReference>
<comment type="similarity">
    <text evidence="2">Belongs to the prokaryotic/mitochondrial release factor family.</text>
</comment>
<keyword evidence="9" id="KW-1185">Reference proteome</keyword>
<dbReference type="Pfam" id="PF00472">
    <property type="entry name" value="RF-1"/>
    <property type="match status" value="1"/>
</dbReference>
<dbReference type="HAMAP" id="MF_00093">
    <property type="entry name" value="Rel_fac_1"/>
    <property type="match status" value="1"/>
</dbReference>
<dbReference type="GO" id="GO:0070126">
    <property type="term" value="P:mitochondrial translational termination"/>
    <property type="evidence" value="ECO:0007669"/>
    <property type="project" value="UniProtKB-ARBA"/>
</dbReference>
<dbReference type="FunFam" id="3.30.70.1660:FF:000004">
    <property type="entry name" value="Peptide chain release factor 1"/>
    <property type="match status" value="1"/>
</dbReference>
<dbReference type="NCBIfam" id="NF001859">
    <property type="entry name" value="PRK00591.1"/>
    <property type="match status" value="1"/>
</dbReference>
<dbReference type="FunFam" id="3.30.160.20:FF:000004">
    <property type="entry name" value="Peptide chain release factor 1"/>
    <property type="match status" value="1"/>
</dbReference>
<dbReference type="PROSITE" id="PS51186">
    <property type="entry name" value="GNAT"/>
    <property type="match status" value="1"/>
</dbReference>
<evidence type="ECO:0000313" key="8">
    <source>
        <dbReference type="EnsemblMetazoa" id="GAUT039630-PA"/>
    </source>
</evidence>
<dbReference type="GO" id="GO:0016747">
    <property type="term" value="F:acyltransferase activity, transferring groups other than amino-acyl groups"/>
    <property type="evidence" value="ECO:0007669"/>
    <property type="project" value="InterPro"/>
</dbReference>
<keyword evidence="4" id="KW-0963">Cytoplasm</keyword>
<dbReference type="NCBIfam" id="TIGR00019">
    <property type="entry name" value="prfA"/>
    <property type="match status" value="1"/>
</dbReference>
<accession>A0A1A9VK39</accession>
<evidence type="ECO:0000256" key="5">
    <source>
        <dbReference type="ARBA" id="ARBA00022917"/>
    </source>
</evidence>
<evidence type="ECO:0000256" key="6">
    <source>
        <dbReference type="SAM" id="Coils"/>
    </source>
</evidence>
<dbReference type="Gene3D" id="6.10.140.1950">
    <property type="match status" value="1"/>
</dbReference>
<dbReference type="PANTHER" id="PTHR43804:SF7">
    <property type="entry name" value="LD18447P"/>
    <property type="match status" value="1"/>
</dbReference>
<dbReference type="VEuPathDB" id="VectorBase:GAUT039630"/>
<reference evidence="8" key="1">
    <citation type="submission" date="2020-05" db="UniProtKB">
        <authorList>
            <consortium name="EnsemblMetazoa"/>
        </authorList>
    </citation>
    <scope>IDENTIFICATION</scope>
    <source>
        <strain evidence="8">TTRI</strain>
    </source>
</reference>
<dbReference type="GO" id="GO:0005829">
    <property type="term" value="C:cytosol"/>
    <property type="evidence" value="ECO:0007669"/>
    <property type="project" value="UniProtKB-ARBA"/>
</dbReference>
<dbReference type="InterPro" id="IPR016181">
    <property type="entry name" value="Acyl_CoA_acyltransferase"/>
</dbReference>
<dbReference type="PANTHER" id="PTHR43804">
    <property type="entry name" value="LD18447P"/>
    <property type="match status" value="1"/>
</dbReference>
<dbReference type="GO" id="GO:0005739">
    <property type="term" value="C:mitochondrion"/>
    <property type="evidence" value="ECO:0007669"/>
    <property type="project" value="GOC"/>
</dbReference>
<dbReference type="Gene3D" id="3.40.630.30">
    <property type="match status" value="1"/>
</dbReference>
<keyword evidence="6" id="KW-0175">Coiled coil</keyword>
<dbReference type="SMART" id="SM00937">
    <property type="entry name" value="PCRF"/>
    <property type="match status" value="1"/>
</dbReference>
<keyword evidence="5" id="KW-0648">Protein biosynthesis</keyword>
<keyword evidence="3" id="KW-0488">Methylation</keyword>
<dbReference type="InterPro" id="IPR004373">
    <property type="entry name" value="RF-1"/>
</dbReference>
<evidence type="ECO:0000259" key="7">
    <source>
        <dbReference type="PROSITE" id="PS51186"/>
    </source>
</evidence>
<dbReference type="Pfam" id="PF03462">
    <property type="entry name" value="PCRF"/>
    <property type="match status" value="1"/>
</dbReference>
<name>A0A1A9VK39_GLOAU</name>
<evidence type="ECO:0000256" key="1">
    <source>
        <dbReference type="ARBA" id="ARBA00004496"/>
    </source>
</evidence>
<feature type="domain" description="N-acetyltransferase" evidence="7">
    <location>
        <begin position="374"/>
        <end position="545"/>
    </location>
</feature>
<evidence type="ECO:0000313" key="9">
    <source>
        <dbReference type="Proteomes" id="UP000078200"/>
    </source>
</evidence>
<evidence type="ECO:0000256" key="3">
    <source>
        <dbReference type="ARBA" id="ARBA00022481"/>
    </source>
</evidence>
<dbReference type="InterPro" id="IPR000352">
    <property type="entry name" value="Pep_chain_release_fac_I"/>
</dbReference>
<proteinExistence type="inferred from homology"/>
<comment type="subcellular location">
    <subcellularLocation>
        <location evidence="1">Cytoplasm</location>
    </subcellularLocation>
</comment>
<dbReference type="AlphaFoldDB" id="A0A1A9VK39"/>
<dbReference type="InterPro" id="IPR045853">
    <property type="entry name" value="Pep_chain_release_fac_I_sf"/>
</dbReference>